<keyword evidence="2" id="KW-1185">Reference proteome</keyword>
<keyword evidence="1" id="KW-0808">Transferase</keyword>
<name>A0ABV9YXF9_9HYPH</name>
<protein>
    <submittedName>
        <fullName evidence="1">Class I SAM-dependent methyltransferase</fullName>
        <ecNumber evidence="1">2.1.1.-</ecNumber>
    </submittedName>
</protein>
<dbReference type="GO" id="GO:0008168">
    <property type="term" value="F:methyltransferase activity"/>
    <property type="evidence" value="ECO:0007669"/>
    <property type="project" value="UniProtKB-KW"/>
</dbReference>
<sequence length="235" mass="25816">MNAVLTELLSTHSVTAPSGRIFQTTVGVSREDASFISDIINADPEIVRTLEVGCALGFSSLAICESTKARSGAHHTIVDPFQVSGWEELGVFHLRKAGLDHFELVTEGSEFALPRLAKQMPESLDLVFIDGDHTFEYTLVDLFFSDRLVRKGGYILVDDASWHTVARAIYEYLVGNKKYRFHARHAGRRAPAKAMLANAARPMATKGILRHLPDAVATKLMAVDLGDMVAFQKTG</sequence>
<dbReference type="RefSeq" id="WP_162799680.1">
    <property type="nucleotide sequence ID" value="NZ_JBHSJF010000004.1"/>
</dbReference>
<dbReference type="EC" id="2.1.1.-" evidence="1"/>
<comment type="caution">
    <text evidence="1">The sequence shown here is derived from an EMBL/GenBank/DDBJ whole genome shotgun (WGS) entry which is preliminary data.</text>
</comment>
<dbReference type="Pfam" id="PF13578">
    <property type="entry name" value="Methyltransf_24"/>
    <property type="match status" value="1"/>
</dbReference>
<dbReference type="InterPro" id="IPR029063">
    <property type="entry name" value="SAM-dependent_MTases_sf"/>
</dbReference>
<dbReference type="EMBL" id="JBHSJF010000004">
    <property type="protein sequence ID" value="MFC5067306.1"/>
    <property type="molecule type" value="Genomic_DNA"/>
</dbReference>
<dbReference type="Proteomes" id="UP001595796">
    <property type="component" value="Unassembled WGS sequence"/>
</dbReference>
<accession>A0ABV9YXF9</accession>
<dbReference type="SUPFAM" id="SSF53335">
    <property type="entry name" value="S-adenosyl-L-methionine-dependent methyltransferases"/>
    <property type="match status" value="1"/>
</dbReference>
<dbReference type="GO" id="GO:0032259">
    <property type="term" value="P:methylation"/>
    <property type="evidence" value="ECO:0007669"/>
    <property type="project" value="UniProtKB-KW"/>
</dbReference>
<keyword evidence="1" id="KW-0489">Methyltransferase</keyword>
<organism evidence="1 2">
    <name type="scientific">Flaviflagellibacter deserti</name>
    <dbReference type="NCBI Taxonomy" id="2267266"/>
    <lineage>
        <taxon>Bacteria</taxon>
        <taxon>Pseudomonadati</taxon>
        <taxon>Pseudomonadota</taxon>
        <taxon>Alphaproteobacteria</taxon>
        <taxon>Hyphomicrobiales</taxon>
        <taxon>Flaviflagellibacter</taxon>
    </lineage>
</organism>
<gene>
    <name evidence="1" type="ORF">ACFPFW_04670</name>
</gene>
<reference evidence="2" key="1">
    <citation type="journal article" date="2019" name="Int. J. Syst. Evol. Microbiol.">
        <title>The Global Catalogue of Microorganisms (GCM) 10K type strain sequencing project: providing services to taxonomists for standard genome sequencing and annotation.</title>
        <authorList>
            <consortium name="The Broad Institute Genomics Platform"/>
            <consortium name="The Broad Institute Genome Sequencing Center for Infectious Disease"/>
            <person name="Wu L."/>
            <person name="Ma J."/>
        </authorList>
    </citation>
    <scope>NUCLEOTIDE SEQUENCE [LARGE SCALE GENOMIC DNA]</scope>
    <source>
        <strain evidence="2">CGMCC 1.16444</strain>
    </source>
</reference>
<evidence type="ECO:0000313" key="1">
    <source>
        <dbReference type="EMBL" id="MFC5067306.1"/>
    </source>
</evidence>
<dbReference type="Gene3D" id="3.40.50.150">
    <property type="entry name" value="Vaccinia Virus protein VP39"/>
    <property type="match status" value="1"/>
</dbReference>
<proteinExistence type="predicted"/>
<evidence type="ECO:0000313" key="2">
    <source>
        <dbReference type="Proteomes" id="UP001595796"/>
    </source>
</evidence>